<name>A0A8X6TFU4_NEPPI</name>
<dbReference type="EMBL" id="BMAW01104111">
    <property type="protein sequence ID" value="GFT12399.1"/>
    <property type="molecule type" value="Genomic_DNA"/>
</dbReference>
<organism evidence="1 2">
    <name type="scientific">Nephila pilipes</name>
    <name type="common">Giant wood spider</name>
    <name type="synonym">Nephila maculata</name>
    <dbReference type="NCBI Taxonomy" id="299642"/>
    <lineage>
        <taxon>Eukaryota</taxon>
        <taxon>Metazoa</taxon>
        <taxon>Ecdysozoa</taxon>
        <taxon>Arthropoda</taxon>
        <taxon>Chelicerata</taxon>
        <taxon>Arachnida</taxon>
        <taxon>Araneae</taxon>
        <taxon>Araneomorphae</taxon>
        <taxon>Entelegynae</taxon>
        <taxon>Araneoidea</taxon>
        <taxon>Nephilidae</taxon>
        <taxon>Nephila</taxon>
    </lineage>
</organism>
<sequence length="119" mass="12886">MAQKSASSFGTYASGTRGKNHNCYRVQDHIGLASPIQSAQGSGKEMPTSHPERPTEIVHIIAFSSSQPVWVISNSDIALQLMGISFPWAERRSITLGSSEPVKVLAVLGLTFQTCGRRK</sequence>
<evidence type="ECO:0000313" key="2">
    <source>
        <dbReference type="Proteomes" id="UP000887013"/>
    </source>
</evidence>
<reference evidence="1" key="1">
    <citation type="submission" date="2020-08" db="EMBL/GenBank/DDBJ databases">
        <title>Multicomponent nature underlies the extraordinary mechanical properties of spider dragline silk.</title>
        <authorList>
            <person name="Kono N."/>
            <person name="Nakamura H."/>
            <person name="Mori M."/>
            <person name="Yoshida Y."/>
            <person name="Ohtoshi R."/>
            <person name="Malay A.D."/>
            <person name="Moran D.A.P."/>
            <person name="Tomita M."/>
            <person name="Numata K."/>
            <person name="Arakawa K."/>
        </authorList>
    </citation>
    <scope>NUCLEOTIDE SEQUENCE</scope>
</reference>
<accession>A0A8X6TFU4</accession>
<dbReference type="Proteomes" id="UP000887013">
    <property type="component" value="Unassembled WGS sequence"/>
</dbReference>
<gene>
    <name evidence="1" type="ORF">NPIL_469651</name>
</gene>
<evidence type="ECO:0000313" key="1">
    <source>
        <dbReference type="EMBL" id="GFT12399.1"/>
    </source>
</evidence>
<proteinExistence type="predicted"/>
<keyword evidence="2" id="KW-1185">Reference proteome</keyword>
<comment type="caution">
    <text evidence="1">The sequence shown here is derived from an EMBL/GenBank/DDBJ whole genome shotgun (WGS) entry which is preliminary data.</text>
</comment>
<protein>
    <submittedName>
        <fullName evidence="1">Uncharacterized protein</fullName>
    </submittedName>
</protein>
<dbReference type="AlphaFoldDB" id="A0A8X6TFU4"/>